<name>A0A7H0SLZ2_9CORY</name>
<evidence type="ECO:0000313" key="3">
    <source>
        <dbReference type="EMBL" id="QNQ89567.1"/>
    </source>
</evidence>
<dbReference type="AlphaFoldDB" id="A0A7H0SLZ2"/>
<dbReference type="Proteomes" id="UP000516320">
    <property type="component" value="Chromosome"/>
</dbReference>
<evidence type="ECO:0000259" key="2">
    <source>
        <dbReference type="Pfam" id="PF14361"/>
    </source>
</evidence>
<dbReference type="InterPro" id="IPR025751">
    <property type="entry name" value="RsbRD_N_dom"/>
</dbReference>
<dbReference type="KEGG" id="cpoy:GP475_02155"/>
<sequence length="395" mass="44645">MMLSDWENLVKSIENRNEEFADAFLAKFLQRRPYGEKTIPDSEAHATARMIFDALVELLRADPNQGRSPTNSRNIKDQLEKFGRLRARKGISIEAVVETMRLDFAVIWHMLEAQAKGPQREVLLSQAVRVNQAVDTLSSQVRDAYLRERAEMDNDSRIATINYLQRLINPQELNEEEYLEISKGLGIGNVEGVDALITSPRYSGLIEKTVLKSLMVGDVMGVRIQDCYCLLSPSKNDYFSKIVSKVPRETVSILYPLRKGLAEVHTALRGAPDLLRQLELLSGMHYEFPLHIDSAVDLVVGSYIYQVIPGLVDEKVKVLMGIRARERHNIVEAVETYLSTGSVKAVASQLYCHRNTVMNRLKSFADYTDISPLKPKNYALIIGVLARLHDEELSL</sequence>
<reference evidence="3 4" key="1">
    <citation type="submission" date="2019-12" db="EMBL/GenBank/DDBJ databases">
        <title>Corynebacterium sp. nov., isolated from feces of the Anser Albifrons in China.</title>
        <authorList>
            <person name="Liu Q."/>
        </authorList>
    </citation>
    <scope>NUCLEOTIDE SEQUENCE [LARGE SCALE GENOMIC DNA]</scope>
    <source>
        <strain evidence="3 4">4H37-19</strain>
    </source>
</reference>
<evidence type="ECO:0000259" key="1">
    <source>
        <dbReference type="Pfam" id="PF13556"/>
    </source>
</evidence>
<dbReference type="Gene3D" id="1.10.10.2840">
    <property type="entry name" value="PucR C-terminal helix-turn-helix domain"/>
    <property type="match status" value="1"/>
</dbReference>
<proteinExistence type="predicted"/>
<protein>
    <submittedName>
        <fullName evidence="3">Uncharacterized protein</fullName>
    </submittedName>
</protein>
<dbReference type="InterPro" id="IPR025736">
    <property type="entry name" value="PucR_C-HTH_dom"/>
</dbReference>
<keyword evidence="4" id="KW-1185">Reference proteome</keyword>
<gene>
    <name evidence="3" type="ORF">GP475_02155</name>
</gene>
<organism evidence="3 4">
    <name type="scientific">Corynebacterium poyangense</name>
    <dbReference type="NCBI Taxonomy" id="2684405"/>
    <lineage>
        <taxon>Bacteria</taxon>
        <taxon>Bacillati</taxon>
        <taxon>Actinomycetota</taxon>
        <taxon>Actinomycetes</taxon>
        <taxon>Mycobacteriales</taxon>
        <taxon>Corynebacteriaceae</taxon>
        <taxon>Corynebacterium</taxon>
    </lineage>
</organism>
<dbReference type="InterPro" id="IPR042070">
    <property type="entry name" value="PucR_C-HTH_sf"/>
</dbReference>
<evidence type="ECO:0000313" key="4">
    <source>
        <dbReference type="Proteomes" id="UP000516320"/>
    </source>
</evidence>
<dbReference type="Pfam" id="PF14361">
    <property type="entry name" value="RsbRD_N"/>
    <property type="match status" value="1"/>
</dbReference>
<feature type="domain" description="PucR C-terminal helix-turn-helix" evidence="1">
    <location>
        <begin position="331"/>
        <end position="377"/>
    </location>
</feature>
<feature type="domain" description="RsbT co-antagonist protein RsbRD N-terminal" evidence="2">
    <location>
        <begin position="19"/>
        <end position="153"/>
    </location>
</feature>
<accession>A0A7H0SLZ2</accession>
<dbReference type="Pfam" id="PF13556">
    <property type="entry name" value="HTH_30"/>
    <property type="match status" value="1"/>
</dbReference>
<dbReference type="EMBL" id="CP046884">
    <property type="protein sequence ID" value="QNQ89567.1"/>
    <property type="molecule type" value="Genomic_DNA"/>
</dbReference>